<dbReference type="EMBL" id="VBAP01000025">
    <property type="protein sequence ID" value="TMI76329.1"/>
    <property type="molecule type" value="Genomic_DNA"/>
</dbReference>
<dbReference type="InterPro" id="IPR013762">
    <property type="entry name" value="Integrase-like_cat_sf"/>
</dbReference>
<dbReference type="Pfam" id="PF00589">
    <property type="entry name" value="Phage_integrase"/>
    <property type="match status" value="1"/>
</dbReference>
<dbReference type="Gene3D" id="1.10.443.10">
    <property type="entry name" value="Intergrase catalytic core"/>
    <property type="match status" value="1"/>
</dbReference>
<feature type="domain" description="Tyr recombinase" evidence="4">
    <location>
        <begin position="195"/>
        <end position="376"/>
    </location>
</feature>
<evidence type="ECO:0000256" key="3">
    <source>
        <dbReference type="ARBA" id="ARBA00023172"/>
    </source>
</evidence>
<dbReference type="GO" id="GO:0006310">
    <property type="term" value="P:DNA recombination"/>
    <property type="evidence" value="ECO:0007669"/>
    <property type="project" value="UniProtKB-KW"/>
</dbReference>
<dbReference type="InterPro" id="IPR002104">
    <property type="entry name" value="Integrase_catalytic"/>
</dbReference>
<evidence type="ECO:0000259" key="4">
    <source>
        <dbReference type="PROSITE" id="PS51898"/>
    </source>
</evidence>
<name>A0A537IYD4_9BACT</name>
<keyword evidence="3" id="KW-0233">DNA recombination</keyword>
<dbReference type="AlphaFoldDB" id="A0A537IYD4"/>
<dbReference type="Gene3D" id="1.10.150.130">
    <property type="match status" value="1"/>
</dbReference>
<evidence type="ECO:0000256" key="2">
    <source>
        <dbReference type="ARBA" id="ARBA00023125"/>
    </source>
</evidence>
<dbReference type="PANTHER" id="PTHR30349:SF64">
    <property type="entry name" value="PROPHAGE INTEGRASE INTD-RELATED"/>
    <property type="match status" value="1"/>
</dbReference>
<evidence type="ECO:0000313" key="5">
    <source>
        <dbReference type="EMBL" id="TMI76329.1"/>
    </source>
</evidence>
<sequence>MTRKCWTKSLGERGHRIRLYEKHPAGPIMRSIYIEGKEVRKSLGHRDKEKATRQGYELLNALLTNENALDEQSLTLGLLSDLYLESPVHLSKKARTQRDEGRMLRQVVEFFGNARRVETLSESDVKRYTMARRQGDVAAPGAARGRPVRDRTIEAELEMLLRALRWAVRERKTTGERLLKENPLVGVRLPSEKNPNRPVMAHDVYCRLLEVAERVHPLLKLALIVAEGTGRRLSAWRSLFWDDVDFEAGMIRWRAVNDKKGYEQVVPMSDAVKQALSAARRAQKAIGNTPVFPAPKNPATACSREMMDKWLRRAFQLAELAPPLHGLWHSIRRKWATERKGYPVKDVAAAGGWRDTQTLLTSYQQVDAETVRQVVLHPTQRVVSR</sequence>
<dbReference type="PANTHER" id="PTHR30349">
    <property type="entry name" value="PHAGE INTEGRASE-RELATED"/>
    <property type="match status" value="1"/>
</dbReference>
<dbReference type="InterPro" id="IPR011010">
    <property type="entry name" value="DNA_brk_join_enz"/>
</dbReference>
<gene>
    <name evidence="5" type="ORF">E6H05_03875</name>
</gene>
<dbReference type="SUPFAM" id="SSF56349">
    <property type="entry name" value="DNA breaking-rejoining enzymes"/>
    <property type="match status" value="1"/>
</dbReference>
<reference evidence="5 6" key="1">
    <citation type="journal article" date="2019" name="Nat. Microbiol.">
        <title>Mediterranean grassland soil C-N compound turnover is dependent on rainfall and depth, and is mediated by genomically divergent microorganisms.</title>
        <authorList>
            <person name="Diamond S."/>
            <person name="Andeer P.F."/>
            <person name="Li Z."/>
            <person name="Crits-Christoph A."/>
            <person name="Burstein D."/>
            <person name="Anantharaman K."/>
            <person name="Lane K.R."/>
            <person name="Thomas B.C."/>
            <person name="Pan C."/>
            <person name="Northen T.R."/>
            <person name="Banfield J.F."/>
        </authorList>
    </citation>
    <scope>NUCLEOTIDE SEQUENCE [LARGE SCALE GENOMIC DNA]</scope>
    <source>
        <strain evidence="5">NP_8</strain>
    </source>
</reference>
<dbReference type="PROSITE" id="PS51898">
    <property type="entry name" value="TYR_RECOMBINASE"/>
    <property type="match status" value="1"/>
</dbReference>
<dbReference type="GO" id="GO:0003677">
    <property type="term" value="F:DNA binding"/>
    <property type="evidence" value="ECO:0007669"/>
    <property type="project" value="UniProtKB-KW"/>
</dbReference>
<dbReference type="InterPro" id="IPR010998">
    <property type="entry name" value="Integrase_recombinase_N"/>
</dbReference>
<dbReference type="GO" id="GO:0015074">
    <property type="term" value="P:DNA integration"/>
    <property type="evidence" value="ECO:0007669"/>
    <property type="project" value="InterPro"/>
</dbReference>
<organism evidence="5 6">
    <name type="scientific">Candidatus Segetimicrobium genomatis</name>
    <dbReference type="NCBI Taxonomy" id="2569760"/>
    <lineage>
        <taxon>Bacteria</taxon>
        <taxon>Bacillati</taxon>
        <taxon>Candidatus Sysuimicrobiota</taxon>
        <taxon>Candidatus Sysuimicrobiia</taxon>
        <taxon>Candidatus Sysuimicrobiales</taxon>
        <taxon>Candidatus Segetimicrobiaceae</taxon>
        <taxon>Candidatus Segetimicrobium</taxon>
    </lineage>
</organism>
<dbReference type="Proteomes" id="UP000318834">
    <property type="component" value="Unassembled WGS sequence"/>
</dbReference>
<dbReference type="InterPro" id="IPR050090">
    <property type="entry name" value="Tyrosine_recombinase_XerCD"/>
</dbReference>
<protein>
    <submittedName>
        <fullName evidence="5">Phage integrase family protein</fullName>
    </submittedName>
</protein>
<keyword evidence="2" id="KW-0238">DNA-binding</keyword>
<accession>A0A537IYD4</accession>
<comment type="similarity">
    <text evidence="1">Belongs to the 'phage' integrase family.</text>
</comment>
<proteinExistence type="inferred from homology"/>
<comment type="caution">
    <text evidence="5">The sequence shown here is derived from an EMBL/GenBank/DDBJ whole genome shotgun (WGS) entry which is preliminary data.</text>
</comment>
<evidence type="ECO:0000313" key="6">
    <source>
        <dbReference type="Proteomes" id="UP000318834"/>
    </source>
</evidence>
<evidence type="ECO:0000256" key="1">
    <source>
        <dbReference type="ARBA" id="ARBA00008857"/>
    </source>
</evidence>